<dbReference type="Proteomes" id="UP001597260">
    <property type="component" value="Unassembled WGS sequence"/>
</dbReference>
<sequence>MLSRPTQQPTNMLGFDDGCSQNLGGGMVNEYLDGHAHGMRDVGANFSPPPVNFMPSITRSTSACNGGGMAECGKLTEANQAAIESIQTMVTHIMQGFEAYRSMILSSADCYADGDGMSANEFRNIIDHQDQNLPDKAQVFLEPAPTNGT</sequence>
<name>A0ABW3YRE7_9ACTN</name>
<organism evidence="1 2">
    <name type="scientific">Micromonospora sonneratiae</name>
    <dbReference type="NCBI Taxonomy" id="1184706"/>
    <lineage>
        <taxon>Bacteria</taxon>
        <taxon>Bacillati</taxon>
        <taxon>Actinomycetota</taxon>
        <taxon>Actinomycetes</taxon>
        <taxon>Micromonosporales</taxon>
        <taxon>Micromonosporaceae</taxon>
        <taxon>Micromonospora</taxon>
    </lineage>
</organism>
<evidence type="ECO:0000313" key="2">
    <source>
        <dbReference type="Proteomes" id="UP001597260"/>
    </source>
</evidence>
<comment type="caution">
    <text evidence="1">The sequence shown here is derived from an EMBL/GenBank/DDBJ whole genome shotgun (WGS) entry which is preliminary data.</text>
</comment>
<keyword evidence="2" id="KW-1185">Reference proteome</keyword>
<reference evidence="2" key="1">
    <citation type="journal article" date="2019" name="Int. J. Syst. Evol. Microbiol.">
        <title>The Global Catalogue of Microorganisms (GCM) 10K type strain sequencing project: providing services to taxonomists for standard genome sequencing and annotation.</title>
        <authorList>
            <consortium name="The Broad Institute Genomics Platform"/>
            <consortium name="The Broad Institute Genome Sequencing Center for Infectious Disease"/>
            <person name="Wu L."/>
            <person name="Ma J."/>
        </authorList>
    </citation>
    <scope>NUCLEOTIDE SEQUENCE [LARGE SCALE GENOMIC DNA]</scope>
    <source>
        <strain evidence="2">JCM 31037</strain>
    </source>
</reference>
<dbReference type="RefSeq" id="WP_377579188.1">
    <property type="nucleotide sequence ID" value="NZ_JBHTMP010000115.1"/>
</dbReference>
<dbReference type="EMBL" id="JBHTMP010000115">
    <property type="protein sequence ID" value="MFD1326072.1"/>
    <property type="molecule type" value="Genomic_DNA"/>
</dbReference>
<protein>
    <submittedName>
        <fullName evidence="1">Uncharacterized protein</fullName>
    </submittedName>
</protein>
<accession>A0ABW3YRE7</accession>
<evidence type="ECO:0000313" key="1">
    <source>
        <dbReference type="EMBL" id="MFD1326072.1"/>
    </source>
</evidence>
<proteinExistence type="predicted"/>
<gene>
    <name evidence="1" type="ORF">ACFQ4H_33845</name>
</gene>